<name>A0ACB9F239_CICIN</name>
<dbReference type="Proteomes" id="UP001055811">
    <property type="component" value="Linkage Group LG03"/>
</dbReference>
<reference evidence="2" key="1">
    <citation type="journal article" date="2022" name="Mol. Ecol. Resour.">
        <title>The genomes of chicory, endive, great burdock and yacon provide insights into Asteraceae palaeo-polyploidization history and plant inulin production.</title>
        <authorList>
            <person name="Fan W."/>
            <person name="Wang S."/>
            <person name="Wang H."/>
            <person name="Wang A."/>
            <person name="Jiang F."/>
            <person name="Liu H."/>
            <person name="Zhao H."/>
            <person name="Xu D."/>
            <person name="Zhang Y."/>
        </authorList>
    </citation>
    <scope>NUCLEOTIDE SEQUENCE [LARGE SCALE GENOMIC DNA]</scope>
    <source>
        <strain evidence="2">cv. Punajuju</strain>
    </source>
</reference>
<gene>
    <name evidence="1" type="ORF">L2E82_14870</name>
</gene>
<dbReference type="EMBL" id="CM042011">
    <property type="protein sequence ID" value="KAI3764853.1"/>
    <property type="molecule type" value="Genomic_DNA"/>
</dbReference>
<reference evidence="1 2" key="2">
    <citation type="journal article" date="2022" name="Mol. Ecol. Resour.">
        <title>The genomes of chicory, endive, great burdock and yacon provide insights into Asteraceae paleo-polyploidization history and plant inulin production.</title>
        <authorList>
            <person name="Fan W."/>
            <person name="Wang S."/>
            <person name="Wang H."/>
            <person name="Wang A."/>
            <person name="Jiang F."/>
            <person name="Liu H."/>
            <person name="Zhao H."/>
            <person name="Xu D."/>
            <person name="Zhang Y."/>
        </authorList>
    </citation>
    <scope>NUCLEOTIDE SEQUENCE [LARGE SCALE GENOMIC DNA]</scope>
    <source>
        <strain evidence="2">cv. Punajuju</strain>
        <tissue evidence="1">Leaves</tissue>
    </source>
</reference>
<evidence type="ECO:0000313" key="1">
    <source>
        <dbReference type="EMBL" id="KAI3764853.1"/>
    </source>
</evidence>
<comment type="caution">
    <text evidence="1">The sequence shown here is derived from an EMBL/GenBank/DDBJ whole genome shotgun (WGS) entry which is preliminary data.</text>
</comment>
<keyword evidence="2" id="KW-1185">Reference proteome</keyword>
<protein>
    <submittedName>
        <fullName evidence="1">Uncharacterized protein</fullName>
    </submittedName>
</protein>
<accession>A0ACB9F239</accession>
<evidence type="ECO:0000313" key="2">
    <source>
        <dbReference type="Proteomes" id="UP001055811"/>
    </source>
</evidence>
<sequence>MKLRFKPFTYIDEKGERERFIRGALMKEADAFDNEMNVLIKRTKMMISLQVSQAIPPLNTGENRISKSAIILKTNIKICTSLLLEETAGLLDIFYTETKKQKRK</sequence>
<organism evidence="1 2">
    <name type="scientific">Cichorium intybus</name>
    <name type="common">Chicory</name>
    <dbReference type="NCBI Taxonomy" id="13427"/>
    <lineage>
        <taxon>Eukaryota</taxon>
        <taxon>Viridiplantae</taxon>
        <taxon>Streptophyta</taxon>
        <taxon>Embryophyta</taxon>
        <taxon>Tracheophyta</taxon>
        <taxon>Spermatophyta</taxon>
        <taxon>Magnoliopsida</taxon>
        <taxon>eudicotyledons</taxon>
        <taxon>Gunneridae</taxon>
        <taxon>Pentapetalae</taxon>
        <taxon>asterids</taxon>
        <taxon>campanulids</taxon>
        <taxon>Asterales</taxon>
        <taxon>Asteraceae</taxon>
        <taxon>Cichorioideae</taxon>
        <taxon>Cichorieae</taxon>
        <taxon>Cichoriinae</taxon>
        <taxon>Cichorium</taxon>
    </lineage>
</organism>
<proteinExistence type="predicted"/>